<keyword evidence="5" id="KW-1185">Reference proteome</keyword>
<evidence type="ECO:0000313" key="4">
    <source>
        <dbReference type="EMBL" id="KFB88876.1"/>
    </source>
</evidence>
<evidence type="ECO:0000256" key="2">
    <source>
        <dbReference type="ARBA" id="ARBA00022679"/>
    </source>
</evidence>
<dbReference type="InterPro" id="IPR016039">
    <property type="entry name" value="Thiolase-like"/>
</dbReference>
<sequence length="72" mass="7642">MNNRRIVITGMGAVSPLGCGVEAIWQRLLKGQSGIRPLPEEIVADLQVKVGGQVPSLEQDAEAGFDPDRSVA</sequence>
<feature type="non-terminal residue" evidence="4">
    <location>
        <position position="72"/>
    </location>
</feature>
<dbReference type="PANTHER" id="PTHR11712">
    <property type="entry name" value="POLYKETIDE SYNTHASE-RELATED"/>
    <property type="match status" value="1"/>
</dbReference>
<feature type="domain" description="Beta-ketoacyl synthase-like N-terminal" evidence="3">
    <location>
        <begin position="4"/>
        <end position="67"/>
    </location>
</feature>
<dbReference type="Pfam" id="PF00109">
    <property type="entry name" value="ketoacyl-synt"/>
    <property type="match status" value="1"/>
</dbReference>
<evidence type="ECO:0000313" key="5">
    <source>
        <dbReference type="Proteomes" id="UP000028721"/>
    </source>
</evidence>
<dbReference type="Proteomes" id="UP000028721">
    <property type="component" value="Unassembled WGS sequence"/>
</dbReference>
<reference evidence="4 5" key="1">
    <citation type="submission" date="2014-03" db="EMBL/GenBank/DDBJ databases">
        <title>Draft genome sequence of the Serratia grimesii strain a2.</title>
        <authorList>
            <person name="Toymentseva A."/>
            <person name="Kazakov S."/>
            <person name="Giliazeva A."/>
            <person name="Ismagilova R."/>
            <person name="Shah R."/>
            <person name="Sharipova M."/>
            <person name="Khaitlina S."/>
            <person name="Mardanova A."/>
        </authorList>
    </citation>
    <scope>NUCLEOTIDE SEQUENCE [LARGE SCALE GENOMIC DNA]</scope>
    <source>
        <strain evidence="4 5">A2</strain>
    </source>
</reference>
<dbReference type="InterPro" id="IPR000794">
    <property type="entry name" value="Beta-ketoacyl_synthase"/>
</dbReference>
<name>A0ABR4UA14_9GAMM</name>
<organism evidence="4 5">
    <name type="scientific">Serratia grimesii</name>
    <dbReference type="NCBI Taxonomy" id="82995"/>
    <lineage>
        <taxon>Bacteria</taxon>
        <taxon>Pseudomonadati</taxon>
        <taxon>Pseudomonadota</taxon>
        <taxon>Gammaproteobacteria</taxon>
        <taxon>Enterobacterales</taxon>
        <taxon>Yersiniaceae</taxon>
        <taxon>Serratia</taxon>
    </lineage>
</organism>
<comment type="pathway">
    <text evidence="1">Lipid metabolism.</text>
</comment>
<accession>A0ABR4UA14</accession>
<comment type="caution">
    <text evidence="4">The sequence shown here is derived from an EMBL/GenBank/DDBJ whole genome shotgun (WGS) entry which is preliminary data.</text>
</comment>
<dbReference type="EMBL" id="JGVP01000009">
    <property type="protein sequence ID" value="KFB88876.1"/>
    <property type="molecule type" value="Genomic_DNA"/>
</dbReference>
<protein>
    <recommendedName>
        <fullName evidence="3">Beta-ketoacyl synthase-like N-terminal domain-containing protein</fullName>
    </recommendedName>
</protein>
<keyword evidence="2" id="KW-0808">Transferase</keyword>
<evidence type="ECO:0000256" key="1">
    <source>
        <dbReference type="ARBA" id="ARBA00005189"/>
    </source>
</evidence>
<dbReference type="InterPro" id="IPR014030">
    <property type="entry name" value="Ketoacyl_synth_N"/>
</dbReference>
<dbReference type="SUPFAM" id="SSF53901">
    <property type="entry name" value="Thiolase-like"/>
    <property type="match status" value="1"/>
</dbReference>
<dbReference type="PANTHER" id="PTHR11712:SF321">
    <property type="entry name" value="3-OXOACYL-[ACYL-CARRIER-PROTEIN] SYNTHASE 2"/>
    <property type="match status" value="1"/>
</dbReference>
<dbReference type="Gene3D" id="3.40.47.10">
    <property type="match status" value="1"/>
</dbReference>
<proteinExistence type="predicted"/>
<evidence type="ECO:0000259" key="3">
    <source>
        <dbReference type="Pfam" id="PF00109"/>
    </source>
</evidence>
<gene>
    <name evidence="4" type="ORF">CR62_23825</name>
</gene>